<accession>A0ABU2BMC9</accession>
<keyword evidence="2" id="KW-0238">DNA-binding</keyword>
<dbReference type="SUPFAM" id="SSF46785">
    <property type="entry name" value="Winged helix' DNA-binding domain"/>
    <property type="match status" value="1"/>
</dbReference>
<dbReference type="PROSITE" id="PS50995">
    <property type="entry name" value="HTH_MARR_2"/>
    <property type="match status" value="1"/>
</dbReference>
<dbReference type="Gene3D" id="1.10.10.10">
    <property type="entry name" value="Winged helix-like DNA-binding domain superfamily/Winged helix DNA-binding domain"/>
    <property type="match status" value="1"/>
</dbReference>
<evidence type="ECO:0000259" key="1">
    <source>
        <dbReference type="PROSITE" id="PS50995"/>
    </source>
</evidence>
<organism evidence="2 3">
    <name type="scientific">Paeniglutamicibacter sulfureus</name>
    <dbReference type="NCBI Taxonomy" id="43666"/>
    <lineage>
        <taxon>Bacteria</taxon>
        <taxon>Bacillati</taxon>
        <taxon>Actinomycetota</taxon>
        <taxon>Actinomycetes</taxon>
        <taxon>Micrococcales</taxon>
        <taxon>Micrococcaceae</taxon>
        <taxon>Paeniglutamicibacter</taxon>
    </lineage>
</organism>
<dbReference type="Pfam" id="PF01047">
    <property type="entry name" value="MarR"/>
    <property type="match status" value="1"/>
</dbReference>
<comment type="caution">
    <text evidence="2">The sequence shown here is derived from an EMBL/GenBank/DDBJ whole genome shotgun (WGS) entry which is preliminary data.</text>
</comment>
<dbReference type="RefSeq" id="WP_264270039.1">
    <property type="nucleotide sequence ID" value="NZ_BAAAWO010000001.1"/>
</dbReference>
<dbReference type="Proteomes" id="UP001183817">
    <property type="component" value="Unassembled WGS sequence"/>
</dbReference>
<dbReference type="SMART" id="SM00347">
    <property type="entry name" value="HTH_MARR"/>
    <property type="match status" value="1"/>
</dbReference>
<feature type="domain" description="HTH marR-type" evidence="1">
    <location>
        <begin position="10"/>
        <end position="151"/>
    </location>
</feature>
<dbReference type="EMBL" id="JAVDYI010000001">
    <property type="protein sequence ID" value="MDR7359451.1"/>
    <property type="molecule type" value="Genomic_DNA"/>
</dbReference>
<dbReference type="PANTHER" id="PTHR33164">
    <property type="entry name" value="TRANSCRIPTIONAL REGULATOR, MARR FAMILY"/>
    <property type="match status" value="1"/>
</dbReference>
<reference evidence="2 3" key="1">
    <citation type="submission" date="2023-07" db="EMBL/GenBank/DDBJ databases">
        <title>Sequencing the genomes of 1000 actinobacteria strains.</title>
        <authorList>
            <person name="Klenk H.-P."/>
        </authorList>
    </citation>
    <scope>NUCLEOTIDE SEQUENCE [LARGE SCALE GENOMIC DNA]</scope>
    <source>
        <strain evidence="2 3">DSM 20167</strain>
    </source>
</reference>
<protein>
    <submittedName>
        <fullName evidence="2">DNA-binding MarR family transcriptional regulator</fullName>
    </submittedName>
</protein>
<dbReference type="PRINTS" id="PR00598">
    <property type="entry name" value="HTHMARR"/>
</dbReference>
<proteinExistence type="predicted"/>
<dbReference type="InterPro" id="IPR036388">
    <property type="entry name" value="WH-like_DNA-bd_sf"/>
</dbReference>
<dbReference type="InterPro" id="IPR000835">
    <property type="entry name" value="HTH_MarR-typ"/>
</dbReference>
<name>A0ABU2BMC9_9MICC</name>
<evidence type="ECO:0000313" key="3">
    <source>
        <dbReference type="Proteomes" id="UP001183817"/>
    </source>
</evidence>
<evidence type="ECO:0000313" key="2">
    <source>
        <dbReference type="EMBL" id="MDR7359451.1"/>
    </source>
</evidence>
<dbReference type="InterPro" id="IPR036390">
    <property type="entry name" value="WH_DNA-bd_sf"/>
</dbReference>
<sequence>MPFSSNSAPPGDLSELFHRAWRSLRQTWSARLAPFELTPHQSRAMRSLAQHGNSSDPASGAGMRLKEIAERLRIAPRSATEVIDQLEAKQLVIRRPDPLDRRATLVSLTEEGMGLSERVRAARRLHTEEYFGRLDAQERAELARILEKLSGTPGR</sequence>
<dbReference type="InterPro" id="IPR039422">
    <property type="entry name" value="MarR/SlyA-like"/>
</dbReference>
<dbReference type="GO" id="GO:0003677">
    <property type="term" value="F:DNA binding"/>
    <property type="evidence" value="ECO:0007669"/>
    <property type="project" value="UniProtKB-KW"/>
</dbReference>
<gene>
    <name evidence="2" type="ORF">J2S64_003142</name>
</gene>
<keyword evidence="3" id="KW-1185">Reference proteome</keyword>
<dbReference type="PANTHER" id="PTHR33164:SF57">
    <property type="entry name" value="MARR-FAMILY TRANSCRIPTIONAL REGULATOR"/>
    <property type="match status" value="1"/>
</dbReference>